<gene>
    <name evidence="2" type="ORF">J116_027015</name>
</gene>
<protein>
    <submittedName>
        <fullName evidence="2">Uncharacterized protein</fullName>
    </submittedName>
</protein>
<feature type="compositionally biased region" description="Pro residues" evidence="1">
    <location>
        <begin position="224"/>
        <end position="236"/>
    </location>
</feature>
<proteinExistence type="predicted"/>
<reference evidence="2 3" key="1">
    <citation type="journal article" date="2013" name="Genome Announc.">
        <title>Genome Sequence of Streptomyces violaceusniger Strain SPC6, a Halotolerant Streptomycete That Exhibits Rapid Growth and Development.</title>
        <authorList>
            <person name="Chen X."/>
            <person name="Zhang B."/>
            <person name="Zhang W."/>
            <person name="Wu X."/>
            <person name="Zhang M."/>
            <person name="Chen T."/>
            <person name="Liu G."/>
            <person name="Dyson P."/>
        </authorList>
    </citation>
    <scope>NUCLEOTIDE SEQUENCE [LARGE SCALE GENOMIC DNA]</scope>
    <source>
        <strain evidence="2 3">SPC6</strain>
    </source>
</reference>
<dbReference type="RefSeq" id="WP_023590209.1">
    <property type="nucleotide sequence ID" value="NZ_ASHX02000001.1"/>
</dbReference>
<evidence type="ECO:0000256" key="1">
    <source>
        <dbReference type="SAM" id="MobiDB-lite"/>
    </source>
</evidence>
<feature type="compositionally biased region" description="Pro residues" evidence="1">
    <location>
        <begin position="266"/>
        <end position="275"/>
    </location>
</feature>
<dbReference type="EMBL" id="ASHX02000001">
    <property type="protein sequence ID" value="OEJ97563.1"/>
    <property type="molecule type" value="Genomic_DNA"/>
</dbReference>
<name>A0A1D3DZ07_9ACTN</name>
<sequence>MGSAVRAGDLVLDDFRPSHVVPRHGMPAWDTPGTARPTVPLDPFLPVQLLERMGDWARVLCSNGWSAWVDGRLLVSVPEDPPAAAHDMARAADPRPLLARAEASLGRYRGAAEDLAAGRVDGEGFRRGTAGLRLGVVVEGEAMWLYDAEHERWLYCDGTRLAEYATSSTPSATPPPPPPEPPAQGATRMAPPGDAGDGDAAAGAQGGAAGHEPTRVVPVRADEPPPAGPAAPPVGPPHGRSPAGYEPTRVVQAPGPGPAQGARAPDAPPDAPPDASPGGPDSGPVPPRADAGHEPTRLARAPDAEPARPARPPGAEPTRVVRPGAGGPARAEPGGAAPVPDDDDGAGSRGADGPDDSHPSGRPSAAEPTRVADLPAAGRARRGGDGAGDG</sequence>
<dbReference type="Proteomes" id="UP000095329">
    <property type="component" value="Unassembled WGS sequence"/>
</dbReference>
<feature type="compositionally biased region" description="Low complexity" evidence="1">
    <location>
        <begin position="316"/>
        <end position="339"/>
    </location>
</feature>
<organism evidence="2 3">
    <name type="scientific">Streptomyces thermolilacinus SPC6</name>
    <dbReference type="NCBI Taxonomy" id="1306406"/>
    <lineage>
        <taxon>Bacteria</taxon>
        <taxon>Bacillati</taxon>
        <taxon>Actinomycetota</taxon>
        <taxon>Actinomycetes</taxon>
        <taxon>Kitasatosporales</taxon>
        <taxon>Streptomycetaceae</taxon>
        <taxon>Streptomyces</taxon>
    </lineage>
</organism>
<dbReference type="STRING" id="1306406.J116_027015"/>
<feature type="compositionally biased region" description="Low complexity" evidence="1">
    <location>
        <begin position="251"/>
        <end position="265"/>
    </location>
</feature>
<feature type="compositionally biased region" description="Pro residues" evidence="1">
    <location>
        <begin position="172"/>
        <end position="182"/>
    </location>
</feature>
<evidence type="ECO:0000313" key="2">
    <source>
        <dbReference type="EMBL" id="OEJ97563.1"/>
    </source>
</evidence>
<keyword evidence="3" id="KW-1185">Reference proteome</keyword>
<evidence type="ECO:0000313" key="3">
    <source>
        <dbReference type="Proteomes" id="UP000095329"/>
    </source>
</evidence>
<dbReference type="AlphaFoldDB" id="A0A1D3DZ07"/>
<accession>A0A1D3DZ07</accession>
<comment type="caution">
    <text evidence="2">The sequence shown here is derived from an EMBL/GenBank/DDBJ whole genome shotgun (WGS) entry which is preliminary data.</text>
</comment>
<dbReference type="eggNOG" id="ENOG5033WQA">
    <property type="taxonomic scope" value="Bacteria"/>
</dbReference>
<feature type="region of interest" description="Disordered" evidence="1">
    <location>
        <begin position="165"/>
        <end position="390"/>
    </location>
</feature>
<feature type="compositionally biased region" description="Basic and acidic residues" evidence="1">
    <location>
        <begin position="290"/>
        <end position="308"/>
    </location>
</feature>